<organism evidence="6 7">
    <name type="scientific">Ruminococcus difficilis</name>
    <dbReference type="NCBI Taxonomy" id="2763069"/>
    <lineage>
        <taxon>Bacteria</taxon>
        <taxon>Bacillati</taxon>
        <taxon>Bacillota</taxon>
        <taxon>Clostridia</taxon>
        <taxon>Eubacteriales</taxon>
        <taxon>Oscillospiraceae</taxon>
        <taxon>Ruminococcus</taxon>
    </lineage>
</organism>
<evidence type="ECO:0000259" key="4">
    <source>
        <dbReference type="Pfam" id="PF02852"/>
    </source>
</evidence>
<reference evidence="6" key="1">
    <citation type="submission" date="2021-01" db="EMBL/GenBank/DDBJ databases">
        <title>Genome public.</title>
        <authorList>
            <person name="Liu C."/>
            <person name="Sun Q."/>
        </authorList>
    </citation>
    <scope>NUCLEOTIDE SEQUENCE</scope>
    <source>
        <strain evidence="6">M6</strain>
    </source>
</reference>
<dbReference type="Proteomes" id="UP000633365">
    <property type="component" value="Unassembled WGS sequence"/>
</dbReference>
<evidence type="ECO:0000256" key="3">
    <source>
        <dbReference type="ARBA" id="ARBA00022827"/>
    </source>
</evidence>
<dbReference type="InterPro" id="IPR036188">
    <property type="entry name" value="FAD/NAD-bd_sf"/>
</dbReference>
<evidence type="ECO:0000313" key="7">
    <source>
        <dbReference type="Proteomes" id="UP000633365"/>
    </source>
</evidence>
<feature type="domain" description="FAD/NAD(P)-binding" evidence="5">
    <location>
        <begin position="2"/>
        <end position="310"/>
    </location>
</feature>
<gene>
    <name evidence="6" type="ORF">JKK62_06770</name>
</gene>
<comment type="cofactor">
    <cofactor evidence="1">
        <name>FAD</name>
        <dbReference type="ChEBI" id="CHEBI:57692"/>
    </cofactor>
</comment>
<dbReference type="InterPro" id="IPR004099">
    <property type="entry name" value="Pyr_nucl-diS_OxRdtase_dimer"/>
</dbReference>
<dbReference type="PRINTS" id="PR00411">
    <property type="entry name" value="PNDRDTASEI"/>
</dbReference>
<dbReference type="Pfam" id="PF07992">
    <property type="entry name" value="Pyr_redox_2"/>
    <property type="match status" value="1"/>
</dbReference>
<dbReference type="Gene3D" id="3.30.390.30">
    <property type="match status" value="1"/>
</dbReference>
<evidence type="ECO:0000256" key="2">
    <source>
        <dbReference type="ARBA" id="ARBA00022630"/>
    </source>
</evidence>
<protein>
    <submittedName>
        <fullName evidence="6">NAD(P)/FAD-dependent oxidoreductase</fullName>
    </submittedName>
</protein>
<name>A0A934U3I2_9FIRM</name>
<dbReference type="RefSeq" id="WP_201427266.1">
    <property type="nucleotide sequence ID" value="NZ_JAEQMG010000051.1"/>
</dbReference>
<proteinExistence type="predicted"/>
<dbReference type="PANTHER" id="PTHR43014:SF5">
    <property type="entry name" value="GLUTATHIONE REDUCTASE (NADPH)"/>
    <property type="match status" value="1"/>
</dbReference>
<evidence type="ECO:0000313" key="6">
    <source>
        <dbReference type="EMBL" id="MBK6088362.1"/>
    </source>
</evidence>
<accession>A0A934U3I2</accession>
<feature type="domain" description="Pyridine nucleotide-disulphide oxidoreductase dimerisation" evidence="4">
    <location>
        <begin position="333"/>
        <end position="434"/>
    </location>
</feature>
<dbReference type="InterPro" id="IPR023753">
    <property type="entry name" value="FAD/NAD-binding_dom"/>
</dbReference>
<dbReference type="Gene3D" id="3.50.50.60">
    <property type="entry name" value="FAD/NAD(P)-binding domain"/>
    <property type="match status" value="2"/>
</dbReference>
<dbReference type="InterPro" id="IPR016156">
    <property type="entry name" value="FAD/NAD-linked_Rdtase_dimer_sf"/>
</dbReference>
<dbReference type="Pfam" id="PF02852">
    <property type="entry name" value="Pyr_redox_dim"/>
    <property type="match status" value="1"/>
</dbReference>
<dbReference type="EMBL" id="JAEQMG010000051">
    <property type="protein sequence ID" value="MBK6088362.1"/>
    <property type="molecule type" value="Genomic_DNA"/>
</dbReference>
<dbReference type="AlphaFoldDB" id="A0A934U3I2"/>
<sequence length="449" mass="49433">MYDVIYLGSGHACWHGAVTLSAAGKKVAILDHDVAGGTCTNYGCDAKILLDGPFEFVEGLERYKGLCVDNAGDIDWKKLMEYKKAHFAPFPVMLGGMFEQAGITFIRERGKLIDAHTVQAGNQTLKAEYIVLGVGQRNAQLDIPGKEFLHGSREFLDIEEMPEHLICIGAGIISMEFASMALTLGKKVTFIEYAPRALAAYPEKYVNNLVEKMTAHGADFHFYEAVCGVEKTNAGFKVMTKNGLSVEGDYVLDATGRVTNIEDLGLEELGIEASRRGIVVDDHLRTSVKNIYVSGDAIDKTIPKLTPTAEFESNYIASQILGLSDAPICYPAVPNLVFTLPRIAQIGVTVDEAKAAPDQYRVVEIPYGKMNEWVNNRELDIEMTYIINKEGYLAGAALYGSEAGTWIDFLTLIINKKMTGTELRNMIFAFPTQTYMLISTLIPLLQPIQ</sequence>
<keyword evidence="2" id="KW-0285">Flavoprotein</keyword>
<dbReference type="GO" id="GO:0016491">
    <property type="term" value="F:oxidoreductase activity"/>
    <property type="evidence" value="ECO:0007669"/>
    <property type="project" value="InterPro"/>
</dbReference>
<keyword evidence="7" id="KW-1185">Reference proteome</keyword>
<keyword evidence="3" id="KW-0274">FAD</keyword>
<dbReference type="SUPFAM" id="SSF55424">
    <property type="entry name" value="FAD/NAD-linked reductases, dimerisation (C-terminal) domain"/>
    <property type="match status" value="1"/>
</dbReference>
<dbReference type="PANTHER" id="PTHR43014">
    <property type="entry name" value="MERCURIC REDUCTASE"/>
    <property type="match status" value="1"/>
</dbReference>
<dbReference type="PRINTS" id="PR00368">
    <property type="entry name" value="FADPNR"/>
</dbReference>
<evidence type="ECO:0000259" key="5">
    <source>
        <dbReference type="Pfam" id="PF07992"/>
    </source>
</evidence>
<dbReference type="SUPFAM" id="SSF51905">
    <property type="entry name" value="FAD/NAD(P)-binding domain"/>
    <property type="match status" value="1"/>
</dbReference>
<comment type="caution">
    <text evidence="6">The sequence shown here is derived from an EMBL/GenBank/DDBJ whole genome shotgun (WGS) entry which is preliminary data.</text>
</comment>
<evidence type="ECO:0000256" key="1">
    <source>
        <dbReference type="ARBA" id="ARBA00001974"/>
    </source>
</evidence>